<keyword evidence="3" id="KW-1185">Reference proteome</keyword>
<dbReference type="Proteomes" id="UP000185753">
    <property type="component" value="Unassembled WGS sequence"/>
</dbReference>
<dbReference type="AlphaFoldDB" id="A0A1A7RBU6"/>
<evidence type="ECO:0000313" key="3">
    <source>
        <dbReference type="Proteomes" id="UP000185753"/>
    </source>
</evidence>
<feature type="signal peptide" evidence="1">
    <location>
        <begin position="1"/>
        <end position="19"/>
    </location>
</feature>
<dbReference type="STRING" id="1443941.A9J31_14745"/>
<evidence type="ECO:0000256" key="1">
    <source>
        <dbReference type="SAM" id="SignalP"/>
    </source>
</evidence>
<comment type="caution">
    <text evidence="2">The sequence shown here is derived from an EMBL/GenBank/DDBJ whole genome shotgun (WGS) entry which is preliminary data.</text>
</comment>
<gene>
    <name evidence="2" type="ORF">A9J31_14745</name>
</gene>
<organism evidence="2 3">
    <name type="scientific">Acinetobacter gandensis</name>
    <dbReference type="NCBI Taxonomy" id="1443941"/>
    <lineage>
        <taxon>Bacteria</taxon>
        <taxon>Pseudomonadati</taxon>
        <taxon>Pseudomonadota</taxon>
        <taxon>Gammaproteobacteria</taxon>
        <taxon>Moraxellales</taxon>
        <taxon>Moraxellaceae</taxon>
        <taxon>Acinetobacter</taxon>
    </lineage>
</organism>
<dbReference type="EMBL" id="LZDS01000015">
    <property type="protein sequence ID" value="OBX28928.1"/>
    <property type="molecule type" value="Genomic_DNA"/>
</dbReference>
<feature type="chain" id="PRO_5008360757" evidence="1">
    <location>
        <begin position="20"/>
        <end position="93"/>
    </location>
</feature>
<accession>A0A1A7RBU6</accession>
<protein>
    <submittedName>
        <fullName evidence="2">Uncharacterized protein</fullName>
    </submittedName>
</protein>
<proteinExistence type="predicted"/>
<dbReference type="RefSeq" id="WP_015060248.1">
    <property type="nucleotide sequence ID" value="NZ_LZDS01000015.1"/>
</dbReference>
<reference evidence="3" key="1">
    <citation type="submission" date="2016-06" db="EMBL/GenBank/DDBJ databases">
        <authorList>
            <person name="Radolfova-Krizova L."/>
            <person name="Nemec A."/>
        </authorList>
    </citation>
    <scope>NUCLEOTIDE SEQUENCE [LARGE SCALE GENOMIC DNA]</scope>
    <source>
        <strain evidence="3">ANC 4275</strain>
    </source>
</reference>
<keyword evidence="1" id="KW-0732">Signal</keyword>
<sequence length="93" mass="10399">MKKISLSLISITLSFSVVGCTSNKAVTSHNGFSSKAVNQPDTVKNYMQSIAVYQQNKDLSTETERQIALLTEKYIQTKMIIDEAARRQNISNQ</sequence>
<evidence type="ECO:0000313" key="2">
    <source>
        <dbReference type="EMBL" id="OBX28928.1"/>
    </source>
</evidence>
<name>A0A1A7RBU6_9GAMM</name>
<dbReference type="PROSITE" id="PS51257">
    <property type="entry name" value="PROKAR_LIPOPROTEIN"/>
    <property type="match status" value="1"/>
</dbReference>